<reference evidence="2" key="2">
    <citation type="submission" date="2021-08" db="EMBL/GenBank/DDBJ databases">
        <authorList>
            <person name="Gostincar C."/>
            <person name="Sun X."/>
            <person name="Song Z."/>
            <person name="Gunde-Cimerman N."/>
        </authorList>
    </citation>
    <scope>NUCLEOTIDE SEQUENCE</scope>
    <source>
        <strain evidence="2">EXF-9911</strain>
    </source>
</reference>
<dbReference type="AlphaFoldDB" id="A0A9P8J6A0"/>
<accession>A0A9P8J6A0</accession>
<dbReference type="Proteomes" id="UP000779574">
    <property type="component" value="Unassembled WGS sequence"/>
</dbReference>
<evidence type="ECO:0000256" key="1">
    <source>
        <dbReference type="SAM" id="MobiDB-lite"/>
    </source>
</evidence>
<reference evidence="2" key="1">
    <citation type="journal article" date="2021" name="J Fungi (Basel)">
        <title>Virulence traits and population genomics of the black yeast Aureobasidium melanogenum.</title>
        <authorList>
            <person name="Cernosa A."/>
            <person name="Sun X."/>
            <person name="Gostincar C."/>
            <person name="Fang C."/>
            <person name="Gunde-Cimerman N."/>
            <person name="Song Z."/>
        </authorList>
    </citation>
    <scope>NUCLEOTIDE SEQUENCE</scope>
    <source>
        <strain evidence="2">EXF-9911</strain>
    </source>
</reference>
<dbReference type="OrthoDB" id="4776522at2759"/>
<feature type="region of interest" description="Disordered" evidence="1">
    <location>
        <begin position="277"/>
        <end position="321"/>
    </location>
</feature>
<sequence>MSVITQAGMTPVGRSKRRALPQCVSACTHIRMDRIYGNWSCDTCRKPSPFGWLYHCTSDVPEVGDYAFIKSLTHPVSPAGEELRQLGLSESVIKEFEKGGYTDDQVQKLIRQKQHLQQVLERATKPLPSINHKAPEYTSTISDDVRCDFKVCQRCGPVRKERCWISFEAVFEDEVRPIDNFELTEGLPVKDARIAKTLGLCTPVKMVPSPVWGESPIGSPAHSASSGYTSDGFSTDDDFDDESCEDALSSVSHEGEAGLETRAEYEMPLVTLRDPRHAHAPRSTIRLVSDSASHRMRRTSTATNDDYDDSPSHSYTTTSSISLPTIPTTTSYTILPGCEETVEELRAQYSLKAMTDPECYSGHSFDFAPSVSSSSSVGSEVAVAGGFALTEEAMDNHTPDLFTRV</sequence>
<evidence type="ECO:0000313" key="3">
    <source>
        <dbReference type="Proteomes" id="UP000779574"/>
    </source>
</evidence>
<gene>
    <name evidence="2" type="ORF">KCU76_g8323</name>
</gene>
<proteinExistence type="predicted"/>
<evidence type="ECO:0000313" key="2">
    <source>
        <dbReference type="EMBL" id="KAG9690204.1"/>
    </source>
</evidence>
<protein>
    <submittedName>
        <fullName evidence="2">Uncharacterized protein</fullName>
    </submittedName>
</protein>
<organism evidence="2 3">
    <name type="scientific">Aureobasidium melanogenum</name>
    <name type="common">Aureobasidium pullulans var. melanogenum</name>
    <dbReference type="NCBI Taxonomy" id="46634"/>
    <lineage>
        <taxon>Eukaryota</taxon>
        <taxon>Fungi</taxon>
        <taxon>Dikarya</taxon>
        <taxon>Ascomycota</taxon>
        <taxon>Pezizomycotina</taxon>
        <taxon>Dothideomycetes</taxon>
        <taxon>Dothideomycetidae</taxon>
        <taxon>Dothideales</taxon>
        <taxon>Saccotheciaceae</taxon>
        <taxon>Aureobasidium</taxon>
    </lineage>
</organism>
<comment type="caution">
    <text evidence="2">The sequence shown here is derived from an EMBL/GenBank/DDBJ whole genome shotgun (WGS) entry which is preliminary data.</text>
</comment>
<dbReference type="EMBL" id="JAHFXF010000318">
    <property type="protein sequence ID" value="KAG9690204.1"/>
    <property type="molecule type" value="Genomic_DNA"/>
</dbReference>
<name>A0A9P8J6A0_AURME</name>
<feature type="non-terminal residue" evidence="2">
    <location>
        <position position="405"/>
    </location>
</feature>